<name>A0A7C3UQ75_UNCW3</name>
<dbReference type="AlphaFoldDB" id="A0A7C3UQ75"/>
<accession>A0A7C3UQ75</accession>
<reference evidence="2" key="1">
    <citation type="journal article" date="2020" name="mSystems">
        <title>Genome- and Community-Level Interaction Insights into Carbon Utilization and Element Cycling Functions of Hydrothermarchaeota in Hydrothermal Sediment.</title>
        <authorList>
            <person name="Zhou Z."/>
            <person name="Liu Y."/>
            <person name="Xu W."/>
            <person name="Pan J."/>
            <person name="Luo Z.H."/>
            <person name="Li M."/>
        </authorList>
    </citation>
    <scope>NUCLEOTIDE SEQUENCE [LARGE SCALE GENOMIC DNA]</scope>
    <source>
        <strain evidence="2">SpSt-906</strain>
    </source>
</reference>
<comment type="caution">
    <text evidence="2">The sequence shown here is derived from an EMBL/GenBank/DDBJ whole genome shotgun (WGS) entry which is preliminary data.</text>
</comment>
<dbReference type="EMBL" id="DTMQ01000042">
    <property type="protein sequence ID" value="HGE99763.1"/>
    <property type="molecule type" value="Genomic_DNA"/>
</dbReference>
<dbReference type="InterPro" id="IPR013766">
    <property type="entry name" value="Thioredoxin_domain"/>
</dbReference>
<dbReference type="Pfam" id="PF00578">
    <property type="entry name" value="AhpC-TSA"/>
    <property type="match status" value="1"/>
</dbReference>
<dbReference type="InterPro" id="IPR036249">
    <property type="entry name" value="Thioredoxin-like_sf"/>
</dbReference>
<dbReference type="SUPFAM" id="SSF52833">
    <property type="entry name" value="Thioredoxin-like"/>
    <property type="match status" value="1"/>
</dbReference>
<proteinExistence type="predicted"/>
<dbReference type="Gene3D" id="3.40.30.10">
    <property type="entry name" value="Glutaredoxin"/>
    <property type="match status" value="1"/>
</dbReference>
<organism evidence="2">
    <name type="scientific">candidate division WOR-3 bacterium</name>
    <dbReference type="NCBI Taxonomy" id="2052148"/>
    <lineage>
        <taxon>Bacteria</taxon>
        <taxon>Bacteria division WOR-3</taxon>
    </lineage>
</organism>
<dbReference type="PROSITE" id="PS51352">
    <property type="entry name" value="THIOREDOXIN_2"/>
    <property type="match status" value="1"/>
</dbReference>
<dbReference type="InterPro" id="IPR000866">
    <property type="entry name" value="AhpC/TSA"/>
</dbReference>
<sequence>MRKRKVLFFIFLSLSLIFAQRIETKKAKSFALLNLNKEKVSLDSCLKKGPVFISFWALWCKACIQELDALMKTYDEFETLGLQVLAISEDGPQAQGKVKPFVKSRKWRYCVLLDPDNKAKELYGVKAMPTSFLIDPKGNIIYQHTGYKKGDEKKIREEIRGLLIRKEEEKKR</sequence>
<evidence type="ECO:0000313" key="2">
    <source>
        <dbReference type="EMBL" id="HGE99763.1"/>
    </source>
</evidence>
<protein>
    <submittedName>
        <fullName evidence="2">TlpA family protein disulfide reductase</fullName>
    </submittedName>
</protein>
<dbReference type="GO" id="GO:0016491">
    <property type="term" value="F:oxidoreductase activity"/>
    <property type="evidence" value="ECO:0007669"/>
    <property type="project" value="InterPro"/>
</dbReference>
<dbReference type="CDD" id="cd02966">
    <property type="entry name" value="TlpA_like_family"/>
    <property type="match status" value="1"/>
</dbReference>
<dbReference type="InterPro" id="IPR050553">
    <property type="entry name" value="Thioredoxin_ResA/DsbE_sf"/>
</dbReference>
<dbReference type="PANTHER" id="PTHR42852">
    <property type="entry name" value="THIOL:DISULFIDE INTERCHANGE PROTEIN DSBE"/>
    <property type="match status" value="1"/>
</dbReference>
<dbReference type="GO" id="GO:0016209">
    <property type="term" value="F:antioxidant activity"/>
    <property type="evidence" value="ECO:0007669"/>
    <property type="project" value="InterPro"/>
</dbReference>
<gene>
    <name evidence="2" type="ORF">ENX07_06840</name>
</gene>
<dbReference type="PANTHER" id="PTHR42852:SF18">
    <property type="entry name" value="CHROMOSOME UNDETERMINED SCAFFOLD_47, WHOLE GENOME SHOTGUN SEQUENCE"/>
    <property type="match status" value="1"/>
</dbReference>
<evidence type="ECO:0000259" key="1">
    <source>
        <dbReference type="PROSITE" id="PS51352"/>
    </source>
</evidence>
<feature type="domain" description="Thioredoxin" evidence="1">
    <location>
        <begin position="21"/>
        <end position="164"/>
    </location>
</feature>